<protein>
    <submittedName>
        <fullName evidence="1">Uncharacterized protein</fullName>
    </submittedName>
</protein>
<organism evidence="1">
    <name type="scientific">bioreactor metagenome</name>
    <dbReference type="NCBI Taxonomy" id="1076179"/>
    <lineage>
        <taxon>unclassified sequences</taxon>
        <taxon>metagenomes</taxon>
        <taxon>ecological metagenomes</taxon>
    </lineage>
</organism>
<evidence type="ECO:0000313" key="1">
    <source>
        <dbReference type="EMBL" id="MPM78306.1"/>
    </source>
</evidence>
<dbReference type="EMBL" id="VSSQ01028555">
    <property type="protein sequence ID" value="MPM78306.1"/>
    <property type="molecule type" value="Genomic_DNA"/>
</dbReference>
<comment type="caution">
    <text evidence="1">The sequence shown here is derived from an EMBL/GenBank/DDBJ whole genome shotgun (WGS) entry which is preliminary data.</text>
</comment>
<name>A0A645CMQ2_9ZZZZ</name>
<sequence>MGAPGCRIGAGADSLGLQCVYRKKIAHFVRDYAIEVLLDGQRINGANRALRHVKSYVSKIGTGVVIGVLQADIVRGFTIIFA</sequence>
<accession>A0A645CMQ2</accession>
<reference evidence="1" key="1">
    <citation type="submission" date="2019-08" db="EMBL/GenBank/DDBJ databases">
        <authorList>
            <person name="Kucharzyk K."/>
            <person name="Murdoch R.W."/>
            <person name="Higgins S."/>
            <person name="Loffler F."/>
        </authorList>
    </citation>
    <scope>NUCLEOTIDE SEQUENCE</scope>
</reference>
<proteinExistence type="predicted"/>
<gene>
    <name evidence="1" type="ORF">SDC9_125317</name>
</gene>
<dbReference type="AlphaFoldDB" id="A0A645CMQ2"/>